<keyword evidence="2" id="KW-0472">Membrane</keyword>
<dbReference type="Proteomes" id="UP000663920">
    <property type="component" value="Chromosome"/>
</dbReference>
<keyword evidence="4" id="KW-0675">Receptor</keyword>
<dbReference type="EMBL" id="CP071869">
    <property type="protein sequence ID" value="QTE22193.1"/>
    <property type="molecule type" value="Genomic_DNA"/>
</dbReference>
<evidence type="ECO:0000313" key="4">
    <source>
        <dbReference type="EMBL" id="QTE22193.1"/>
    </source>
</evidence>
<evidence type="ECO:0000256" key="3">
    <source>
        <dbReference type="ARBA" id="ARBA00023237"/>
    </source>
</evidence>
<keyword evidence="3" id="KW-0998">Cell outer membrane</keyword>
<comment type="subcellular location">
    <subcellularLocation>
        <location evidence="1">Cell outer membrane</location>
    </subcellularLocation>
</comment>
<proteinExistence type="predicted"/>
<accession>A0A975CM55</accession>
<protein>
    <submittedName>
        <fullName evidence="4">TonB-dependent receptor</fullName>
    </submittedName>
</protein>
<dbReference type="KEGG" id="pcea:J3359_15490"/>
<evidence type="ECO:0000256" key="1">
    <source>
        <dbReference type="ARBA" id="ARBA00004442"/>
    </source>
</evidence>
<dbReference type="Gene3D" id="2.40.170.20">
    <property type="entry name" value="TonB-dependent receptor, beta-barrel domain"/>
    <property type="match status" value="1"/>
</dbReference>
<keyword evidence="5" id="KW-1185">Reference proteome</keyword>
<dbReference type="AlphaFoldDB" id="A0A975CM55"/>
<name>A0A975CM55_9FLAO</name>
<evidence type="ECO:0000313" key="5">
    <source>
        <dbReference type="Proteomes" id="UP000663920"/>
    </source>
</evidence>
<organism evidence="4 5">
    <name type="scientific">Polaribacter cellanae</name>
    <dbReference type="NCBI Taxonomy" id="2818493"/>
    <lineage>
        <taxon>Bacteria</taxon>
        <taxon>Pseudomonadati</taxon>
        <taxon>Bacteroidota</taxon>
        <taxon>Flavobacteriia</taxon>
        <taxon>Flavobacteriales</taxon>
        <taxon>Flavobacteriaceae</taxon>
    </lineage>
</organism>
<dbReference type="InterPro" id="IPR036942">
    <property type="entry name" value="Beta-barrel_TonB_sf"/>
</dbReference>
<sequence length="585" mass="66924">MKKGFLTLLILLSFWATNGQKQKKDTVKTEVVNVVTKFNPEIADGKKINKNPKIKLLGKSKKKKLEYRIYAAPVASTFIPKTGAIKGISVGVKERIYNNYLATGYGNYGSPYVEAFLYKNTRFNNEYGVSAKYAASQENIRNSKLNSNFSNFKGAVFYKQVDRYFDWKVSLHAELNKYNWYGLPDLVFNTSVLNTIEEEQKYNYFKVAGDFKFHDSYIDYGKVSFSYFTDLFESKEMLANFDAKLNLPLRFLSNNLNDISVETGLEYLSGSFDRNYENTSNINYTTLTVKIFPEYKLNYAGFAIKAGLKMYGSIDTENEANNVFLFPDVFAQRSILKNYVNIYGGITGNLHTNTYKQFTEENQYVSPTLFITQTAETSNLFIGLQGKITNDISYNLKASSIKEEDKPLFLRNNSKSNGTNASINGQTLAGYEYGNSFSIYYDDVKTTSFFGEIEYDFSKKLSFSTQVQLDNYSITNAIGKWNLPSLQASFLGKYKEEKWFVTTNIFYVSERKDALYNGLFPSSFKGIQTINSFIDVNLNGGYHFNDKFSAFIRANNILNTKYQRFANFDTQGFQILGGVTYKFDF</sequence>
<gene>
    <name evidence="4" type="ORF">J3359_15490</name>
</gene>
<evidence type="ECO:0000256" key="2">
    <source>
        <dbReference type="ARBA" id="ARBA00023136"/>
    </source>
</evidence>
<dbReference type="SUPFAM" id="SSF56935">
    <property type="entry name" value="Porins"/>
    <property type="match status" value="1"/>
</dbReference>
<dbReference type="GO" id="GO:0009279">
    <property type="term" value="C:cell outer membrane"/>
    <property type="evidence" value="ECO:0007669"/>
    <property type="project" value="UniProtKB-SubCell"/>
</dbReference>
<reference evidence="4 5" key="1">
    <citation type="submission" date="2021-03" db="EMBL/GenBank/DDBJ databases">
        <title>Complete genome of Polaribacter_sp.SM13.</title>
        <authorList>
            <person name="Jeong S.W."/>
            <person name="Bae J.W."/>
        </authorList>
    </citation>
    <scope>NUCLEOTIDE SEQUENCE [LARGE SCALE GENOMIC DNA]</scope>
    <source>
        <strain evidence="4 5">SM13</strain>
    </source>
</reference>
<dbReference type="RefSeq" id="WP_208077893.1">
    <property type="nucleotide sequence ID" value="NZ_CP071869.1"/>
</dbReference>